<evidence type="ECO:0000256" key="2">
    <source>
        <dbReference type="ARBA" id="ARBA00012475"/>
    </source>
</evidence>
<keyword evidence="6" id="KW-0547">Nucleotide-binding</keyword>
<gene>
    <name evidence="14" type="primary">CEG1</name>
    <name evidence="14" type="ORF">MJAP1_003776</name>
</gene>
<evidence type="ECO:0000256" key="3">
    <source>
        <dbReference type="ARBA" id="ARBA00022664"/>
    </source>
</evidence>
<evidence type="ECO:0000256" key="4">
    <source>
        <dbReference type="ARBA" id="ARBA00022679"/>
    </source>
</evidence>
<keyword evidence="15" id="KW-1185">Reference proteome</keyword>
<dbReference type="GO" id="GO:0004484">
    <property type="term" value="F:mRNA guanylyltransferase activity"/>
    <property type="evidence" value="ECO:0007669"/>
    <property type="project" value="UniProtKB-EC"/>
</dbReference>
<evidence type="ECO:0000256" key="9">
    <source>
        <dbReference type="ARBA" id="ARBA00023242"/>
    </source>
</evidence>
<evidence type="ECO:0000259" key="12">
    <source>
        <dbReference type="Pfam" id="PF01331"/>
    </source>
</evidence>
<sequence length="403" mass="45713">MSTTVPEIPGVQIPEGQQLYFLREHVRDILQLNSTNFWVCEKSDGQRVLILIVVPPATCKQEVFLIDRKNNYYQVDNLIFPHHDTNSPSMMATGGMRTNTLLDGELVIDTIYPGKTKLRLLLFDCLAIDGQSLAHKPLGRRYASIRSHVLPPYQSFMKQNKLASIRAPFEVQLKPMDLAYGLETVLHDKMKHLQHQTDGLIFTSFTGGYTCGTDQKILKWKPKHENSIDFKIRLRFPPDLKADPSGSTPDFTAKPFFQLLQHVKGDDHEPFDYLDMSDVEWYKWKSSGQQLDDRIVECAWHPPAGQNEKESTWHIMRIRDDKANANHKSTVGRIIQSIRDGVDEEELIKLAPAIRAAWKAPERGRIRNKMASVKSVPFNKTCKGGGGPGAPMTRGGMPGLVRR</sequence>
<dbReference type="GO" id="GO:0005525">
    <property type="term" value="F:GTP binding"/>
    <property type="evidence" value="ECO:0007669"/>
    <property type="project" value="UniProtKB-KW"/>
</dbReference>
<dbReference type="AlphaFoldDB" id="A0AAF0F570"/>
<dbReference type="EMBL" id="CP119964">
    <property type="protein sequence ID" value="WFD40787.1"/>
    <property type="molecule type" value="Genomic_DNA"/>
</dbReference>
<feature type="region of interest" description="Disordered" evidence="11">
    <location>
        <begin position="377"/>
        <end position="403"/>
    </location>
</feature>
<feature type="domain" description="mRNA capping enzyme C-terminal" evidence="13">
    <location>
        <begin position="225"/>
        <end position="348"/>
    </location>
</feature>
<evidence type="ECO:0000256" key="1">
    <source>
        <dbReference type="ARBA" id="ARBA00004123"/>
    </source>
</evidence>
<keyword evidence="4 14" id="KW-0808">Transferase</keyword>
<dbReference type="GO" id="GO:0005634">
    <property type="term" value="C:nucleus"/>
    <property type="evidence" value="ECO:0007669"/>
    <property type="project" value="UniProtKB-SubCell"/>
</dbReference>
<evidence type="ECO:0000256" key="6">
    <source>
        <dbReference type="ARBA" id="ARBA00022741"/>
    </source>
</evidence>
<keyword evidence="9" id="KW-0539">Nucleus</keyword>
<dbReference type="GO" id="GO:0006370">
    <property type="term" value="P:7-methylguanosine mRNA capping"/>
    <property type="evidence" value="ECO:0007669"/>
    <property type="project" value="UniProtKB-KW"/>
</dbReference>
<dbReference type="GO" id="GO:0005524">
    <property type="term" value="F:ATP binding"/>
    <property type="evidence" value="ECO:0007669"/>
    <property type="project" value="InterPro"/>
</dbReference>
<keyword evidence="7" id="KW-0506">mRNA capping</keyword>
<dbReference type="Pfam" id="PF03919">
    <property type="entry name" value="mRNA_cap_C"/>
    <property type="match status" value="1"/>
</dbReference>
<comment type="catalytic activity">
    <reaction evidence="10">
        <text>a 5'-end diphospho-ribonucleoside in mRNA + GTP + H(+) = a 5'-end (5'-triphosphoguanosine)-ribonucleoside in mRNA + diphosphate</text>
        <dbReference type="Rhea" id="RHEA:67012"/>
        <dbReference type="Rhea" id="RHEA-COMP:17165"/>
        <dbReference type="Rhea" id="RHEA-COMP:17166"/>
        <dbReference type="ChEBI" id="CHEBI:15378"/>
        <dbReference type="ChEBI" id="CHEBI:33019"/>
        <dbReference type="ChEBI" id="CHEBI:37565"/>
        <dbReference type="ChEBI" id="CHEBI:167616"/>
        <dbReference type="ChEBI" id="CHEBI:167617"/>
        <dbReference type="EC" id="2.7.7.50"/>
    </reaction>
    <physiologicalReaction direction="left-to-right" evidence="10">
        <dbReference type="Rhea" id="RHEA:67013"/>
    </physiologicalReaction>
</comment>
<accession>A0AAF0F570</accession>
<keyword evidence="5 14" id="KW-0548">Nucleotidyltransferase</keyword>
<dbReference type="SUPFAM" id="SSF56091">
    <property type="entry name" value="DNA ligase/mRNA capping enzyme, catalytic domain"/>
    <property type="match status" value="1"/>
</dbReference>
<feature type="domain" description="mRNA capping enzyme adenylation" evidence="12">
    <location>
        <begin position="28"/>
        <end position="221"/>
    </location>
</feature>
<dbReference type="RefSeq" id="XP_060123684.1">
    <property type="nucleotide sequence ID" value="XM_060267701.1"/>
</dbReference>
<dbReference type="Pfam" id="PF01331">
    <property type="entry name" value="mRNA_cap_enzyme"/>
    <property type="match status" value="1"/>
</dbReference>
<dbReference type="PANTHER" id="PTHR10367:SF17">
    <property type="entry name" value="MRNA-CAPPING ENZYME"/>
    <property type="match status" value="1"/>
</dbReference>
<dbReference type="Proteomes" id="UP001217754">
    <property type="component" value="Chromosome 7"/>
</dbReference>
<keyword evidence="3" id="KW-0507">mRNA processing</keyword>
<dbReference type="Gene3D" id="2.40.50.140">
    <property type="entry name" value="Nucleic acid-binding proteins"/>
    <property type="match status" value="1"/>
</dbReference>
<dbReference type="InterPro" id="IPR051029">
    <property type="entry name" value="mRNA_Capping_Enz/RNA_Phosphat"/>
</dbReference>
<dbReference type="InterPro" id="IPR013846">
    <property type="entry name" value="mRNA_cap_enzyme_C"/>
</dbReference>
<evidence type="ECO:0000256" key="11">
    <source>
        <dbReference type="SAM" id="MobiDB-lite"/>
    </source>
</evidence>
<evidence type="ECO:0000313" key="15">
    <source>
        <dbReference type="Proteomes" id="UP001217754"/>
    </source>
</evidence>
<evidence type="ECO:0000256" key="8">
    <source>
        <dbReference type="ARBA" id="ARBA00023134"/>
    </source>
</evidence>
<dbReference type="InterPro" id="IPR012340">
    <property type="entry name" value="NA-bd_OB-fold"/>
</dbReference>
<dbReference type="Gene3D" id="3.30.470.30">
    <property type="entry name" value="DNA ligase/mRNA capping enzyme"/>
    <property type="match status" value="1"/>
</dbReference>
<comment type="subcellular location">
    <subcellularLocation>
        <location evidence="1">Nucleus</location>
    </subcellularLocation>
</comment>
<organism evidence="14 15">
    <name type="scientific">Malassezia japonica</name>
    <dbReference type="NCBI Taxonomy" id="223818"/>
    <lineage>
        <taxon>Eukaryota</taxon>
        <taxon>Fungi</taxon>
        <taxon>Dikarya</taxon>
        <taxon>Basidiomycota</taxon>
        <taxon>Ustilaginomycotina</taxon>
        <taxon>Malasseziomycetes</taxon>
        <taxon>Malasseziales</taxon>
        <taxon>Malasseziaceae</taxon>
        <taxon>Malassezia</taxon>
    </lineage>
</organism>
<name>A0AAF0F570_9BASI</name>
<evidence type="ECO:0000256" key="7">
    <source>
        <dbReference type="ARBA" id="ARBA00023042"/>
    </source>
</evidence>
<evidence type="ECO:0000256" key="5">
    <source>
        <dbReference type="ARBA" id="ARBA00022695"/>
    </source>
</evidence>
<evidence type="ECO:0000259" key="13">
    <source>
        <dbReference type="Pfam" id="PF03919"/>
    </source>
</evidence>
<evidence type="ECO:0000313" key="14">
    <source>
        <dbReference type="EMBL" id="WFD40787.1"/>
    </source>
</evidence>
<dbReference type="SUPFAM" id="SSF50249">
    <property type="entry name" value="Nucleic acid-binding proteins"/>
    <property type="match status" value="1"/>
</dbReference>
<dbReference type="InterPro" id="IPR001339">
    <property type="entry name" value="mRNA_cap_enzyme_adenylation"/>
</dbReference>
<dbReference type="PANTHER" id="PTHR10367">
    <property type="entry name" value="MRNA-CAPPING ENZYME"/>
    <property type="match status" value="1"/>
</dbReference>
<keyword evidence="8" id="KW-0342">GTP-binding</keyword>
<dbReference type="CDD" id="cd07895">
    <property type="entry name" value="Adenylation_mRNA_capping"/>
    <property type="match status" value="1"/>
</dbReference>
<protein>
    <recommendedName>
        <fullName evidence="2">mRNA guanylyltransferase</fullName>
        <ecNumber evidence="2">2.7.7.50</ecNumber>
    </recommendedName>
</protein>
<reference evidence="14" key="1">
    <citation type="submission" date="2023-03" db="EMBL/GenBank/DDBJ databases">
        <title>Mating type loci evolution in Malassezia.</title>
        <authorList>
            <person name="Coelho M.A."/>
        </authorList>
    </citation>
    <scope>NUCLEOTIDE SEQUENCE</scope>
    <source>
        <strain evidence="14">CBS 9431</strain>
    </source>
</reference>
<dbReference type="GeneID" id="85227427"/>
<dbReference type="EC" id="2.7.7.50" evidence="2"/>
<proteinExistence type="predicted"/>
<evidence type="ECO:0000256" key="10">
    <source>
        <dbReference type="ARBA" id="ARBA00044624"/>
    </source>
</evidence>